<proteinExistence type="inferred from homology"/>
<keyword evidence="7" id="KW-1133">Transmembrane helix</keyword>
<keyword evidence="7" id="KW-0812">Transmembrane</keyword>
<dbReference type="PANTHER" id="PTHR22726:SF1">
    <property type="entry name" value="METALLOENDOPEPTIDASE OMA1, MITOCHONDRIAL"/>
    <property type="match status" value="1"/>
</dbReference>
<protein>
    <recommendedName>
        <fullName evidence="8">Peptidase M48 domain-containing protein</fullName>
    </recommendedName>
</protein>
<organism evidence="9 10">
    <name type="scientific">Triparma verrucosa</name>
    <dbReference type="NCBI Taxonomy" id="1606542"/>
    <lineage>
        <taxon>Eukaryota</taxon>
        <taxon>Sar</taxon>
        <taxon>Stramenopiles</taxon>
        <taxon>Ochrophyta</taxon>
        <taxon>Bolidophyceae</taxon>
        <taxon>Parmales</taxon>
        <taxon>Triparmaceae</taxon>
        <taxon>Triparma</taxon>
    </lineage>
</organism>
<evidence type="ECO:0000313" key="9">
    <source>
        <dbReference type="EMBL" id="GMI02520.1"/>
    </source>
</evidence>
<keyword evidence="2" id="KW-0479">Metal-binding</keyword>
<dbReference type="EMBL" id="BRXX01000284">
    <property type="protein sequence ID" value="GMI02520.1"/>
    <property type="molecule type" value="Genomic_DNA"/>
</dbReference>
<dbReference type="GO" id="GO:0004222">
    <property type="term" value="F:metalloendopeptidase activity"/>
    <property type="evidence" value="ECO:0007669"/>
    <property type="project" value="InterPro"/>
</dbReference>
<feature type="domain" description="Peptidase M48" evidence="8">
    <location>
        <begin position="193"/>
        <end position="375"/>
    </location>
</feature>
<evidence type="ECO:0000256" key="4">
    <source>
        <dbReference type="ARBA" id="ARBA00022833"/>
    </source>
</evidence>
<evidence type="ECO:0000256" key="7">
    <source>
        <dbReference type="SAM" id="Phobius"/>
    </source>
</evidence>
<evidence type="ECO:0000313" key="10">
    <source>
        <dbReference type="Proteomes" id="UP001165160"/>
    </source>
</evidence>
<dbReference type="GO" id="GO:0051603">
    <property type="term" value="P:proteolysis involved in protein catabolic process"/>
    <property type="evidence" value="ECO:0007669"/>
    <property type="project" value="TreeGrafter"/>
</dbReference>
<keyword evidence="1 6" id="KW-0645">Protease</keyword>
<feature type="transmembrane region" description="Helical" evidence="7">
    <location>
        <begin position="277"/>
        <end position="297"/>
    </location>
</feature>
<reference evidence="10" key="1">
    <citation type="journal article" date="2023" name="Commun. Biol.">
        <title>Genome analysis of Parmales, the sister group of diatoms, reveals the evolutionary specialization of diatoms from phago-mixotrophs to photoautotrophs.</title>
        <authorList>
            <person name="Ban H."/>
            <person name="Sato S."/>
            <person name="Yoshikawa S."/>
            <person name="Yamada K."/>
            <person name="Nakamura Y."/>
            <person name="Ichinomiya M."/>
            <person name="Sato N."/>
            <person name="Blanc-Mathieu R."/>
            <person name="Endo H."/>
            <person name="Kuwata A."/>
            <person name="Ogata H."/>
        </authorList>
    </citation>
    <scope>NUCLEOTIDE SEQUENCE [LARGE SCALE GENOMIC DNA]</scope>
    <source>
        <strain evidence="10">NIES 3699</strain>
    </source>
</reference>
<comment type="cofactor">
    <cofactor evidence="6">
        <name>Zn(2+)</name>
        <dbReference type="ChEBI" id="CHEBI:29105"/>
    </cofactor>
    <text evidence="6">Binds 1 zinc ion per subunit.</text>
</comment>
<dbReference type="GO" id="GO:0016020">
    <property type="term" value="C:membrane"/>
    <property type="evidence" value="ECO:0007669"/>
    <property type="project" value="TreeGrafter"/>
</dbReference>
<evidence type="ECO:0000256" key="6">
    <source>
        <dbReference type="RuleBase" id="RU003983"/>
    </source>
</evidence>
<sequence length="417" mass="47140">MLSSTTRLVLRSPMLSTYAFRLKTTTSFPRTVFFHNNTKTSSTLRSLTTKAGKVKPSGFKGLKEKYKKTYRTLTTVTFLWRLVRTATLGFGIYSAGRMVGIAEYAKDPRDMEKQLTRQLLMGCAFEADEKGNPKQPELLRLSHPTHKRVEDVGDRIVKAARVLSEAKIKSRLERLKNFKIGKDGDISDRKTIEAELKHWEKNRKMCKGTWTYLVVKSPVPNAFVSDLTPRKIFVHSSIVESLKASDDELAMILGHEISHLLHGHTAQRHRNQMTGNIFLLVLLSALDATGLFTLFALPFTNYLQRLMTSANSREHEEEADVTGLKIAALACYNTHAGPEIFGKLAKMSGRDGEDATAGWTDTHPLPMDRLKNLKEKSTEINCDNVGHCHGFLERYMEARRLGMKRHYSESVGHLTKD</sequence>
<keyword evidence="10" id="KW-1185">Reference proteome</keyword>
<dbReference type="InterPro" id="IPR051156">
    <property type="entry name" value="Mito/Outer_Membr_Metalloprot"/>
</dbReference>
<evidence type="ECO:0000259" key="8">
    <source>
        <dbReference type="Pfam" id="PF01435"/>
    </source>
</evidence>
<dbReference type="Pfam" id="PF01435">
    <property type="entry name" value="Peptidase_M48"/>
    <property type="match status" value="1"/>
</dbReference>
<dbReference type="GO" id="GO:0046872">
    <property type="term" value="F:metal ion binding"/>
    <property type="evidence" value="ECO:0007669"/>
    <property type="project" value="UniProtKB-KW"/>
</dbReference>
<keyword evidence="7" id="KW-0472">Membrane</keyword>
<dbReference type="Gene3D" id="3.30.2010.10">
    <property type="entry name" value="Metalloproteases ('zincins'), catalytic domain"/>
    <property type="match status" value="1"/>
</dbReference>
<accession>A0A9W7CB66</accession>
<dbReference type="CDD" id="cd07331">
    <property type="entry name" value="M48C_Oma1_like"/>
    <property type="match status" value="1"/>
</dbReference>
<dbReference type="AlphaFoldDB" id="A0A9W7CB66"/>
<dbReference type="InterPro" id="IPR001915">
    <property type="entry name" value="Peptidase_M48"/>
</dbReference>
<evidence type="ECO:0000256" key="2">
    <source>
        <dbReference type="ARBA" id="ARBA00022723"/>
    </source>
</evidence>
<dbReference type="Proteomes" id="UP001165160">
    <property type="component" value="Unassembled WGS sequence"/>
</dbReference>
<evidence type="ECO:0000256" key="1">
    <source>
        <dbReference type="ARBA" id="ARBA00022670"/>
    </source>
</evidence>
<evidence type="ECO:0000256" key="3">
    <source>
        <dbReference type="ARBA" id="ARBA00022801"/>
    </source>
</evidence>
<evidence type="ECO:0000256" key="5">
    <source>
        <dbReference type="ARBA" id="ARBA00023049"/>
    </source>
</evidence>
<dbReference type="PANTHER" id="PTHR22726">
    <property type="entry name" value="METALLOENDOPEPTIDASE OMA1"/>
    <property type="match status" value="1"/>
</dbReference>
<keyword evidence="5 6" id="KW-0482">Metalloprotease</keyword>
<gene>
    <name evidence="9" type="ORF">TrVE_jg11987</name>
</gene>
<keyword evidence="3 6" id="KW-0378">Hydrolase</keyword>
<comment type="similarity">
    <text evidence="6">Belongs to the peptidase M48 family.</text>
</comment>
<comment type="caution">
    <text evidence="9">The sequence shown here is derived from an EMBL/GenBank/DDBJ whole genome shotgun (WGS) entry which is preliminary data.</text>
</comment>
<name>A0A9W7CB66_9STRA</name>
<keyword evidence="4 6" id="KW-0862">Zinc</keyword>